<evidence type="ECO:0000313" key="2">
    <source>
        <dbReference type="Proteomes" id="UP000092582"/>
    </source>
</evidence>
<accession>A0A1B1BH37</accession>
<proteinExistence type="predicted"/>
<organism evidence="1 2">
    <name type="scientific">Cryobacterium arcticum</name>
    <dbReference type="NCBI Taxonomy" id="670052"/>
    <lineage>
        <taxon>Bacteria</taxon>
        <taxon>Bacillati</taxon>
        <taxon>Actinomycetota</taxon>
        <taxon>Actinomycetes</taxon>
        <taxon>Micrococcales</taxon>
        <taxon>Microbacteriaceae</taxon>
        <taxon>Cryobacterium</taxon>
    </lineage>
</organism>
<protein>
    <submittedName>
        <fullName evidence="1">Uridine kinase family protein</fullName>
    </submittedName>
</protein>
<keyword evidence="2" id="KW-1185">Reference proteome</keyword>
<keyword evidence="1" id="KW-0808">Transferase</keyword>
<dbReference type="STRING" id="670052.PA27867_0887"/>
<dbReference type="Proteomes" id="UP000092582">
    <property type="component" value="Chromosome 1"/>
</dbReference>
<dbReference type="RefSeq" id="WP_066593864.1">
    <property type="nucleotide sequence ID" value="NZ_CP016282.1"/>
</dbReference>
<dbReference type="Gene3D" id="3.40.50.300">
    <property type="entry name" value="P-loop containing nucleotide triphosphate hydrolases"/>
    <property type="match status" value="1"/>
</dbReference>
<dbReference type="OrthoDB" id="572586at2"/>
<reference evidence="1 2" key="1">
    <citation type="submission" date="2016-06" db="EMBL/GenBank/DDBJ databases">
        <title>Genome sequencing of Cryobacterium arcticum PAMC 27867.</title>
        <authorList>
            <person name="Lee J."/>
            <person name="Kim O.-S."/>
        </authorList>
    </citation>
    <scope>NUCLEOTIDE SEQUENCE [LARGE SCALE GENOMIC DNA]</scope>
    <source>
        <strain evidence="1 2">PAMC 27867</strain>
    </source>
</reference>
<dbReference type="GO" id="GO:0016301">
    <property type="term" value="F:kinase activity"/>
    <property type="evidence" value="ECO:0007669"/>
    <property type="project" value="UniProtKB-KW"/>
</dbReference>
<dbReference type="InterPro" id="IPR027417">
    <property type="entry name" value="P-loop_NTPase"/>
</dbReference>
<dbReference type="EMBL" id="CP016282">
    <property type="protein sequence ID" value="ANP71854.1"/>
    <property type="molecule type" value="Genomic_DNA"/>
</dbReference>
<dbReference type="AlphaFoldDB" id="A0A1B1BH37"/>
<keyword evidence="1" id="KW-0418">Kinase</keyword>
<sequence>MKLVSTPRVEYLRTLAAEILNLNGRGRVIVAVDGADAAARTAFADDLAAVFDEAETPAFRASLPYFRRSRQEQARFGADTPERLYRHGYDYSALRRVLLEPFRLGGSTAFVTQVIDPERDTWIEPDWTTAPADAILVLDGEFLNRAELRDGWNYRILLESETTNEADYLYQKEERPRQWVSAVIDLSDPARPARVFSDSC</sequence>
<name>A0A1B1BH37_9MICO</name>
<evidence type="ECO:0000313" key="1">
    <source>
        <dbReference type="EMBL" id="ANP71854.1"/>
    </source>
</evidence>
<dbReference type="KEGG" id="cart:PA27867_0887"/>
<gene>
    <name evidence="1" type="ORF">PA27867_0887</name>
</gene>